<reference evidence="2" key="1">
    <citation type="submission" date="2023-10" db="EMBL/GenBank/DDBJ databases">
        <authorList>
            <person name="Chen Y."/>
            <person name="Shah S."/>
            <person name="Dougan E. K."/>
            <person name="Thang M."/>
            <person name="Chan C."/>
        </authorList>
    </citation>
    <scope>NUCLEOTIDE SEQUENCE [LARGE SCALE GENOMIC DNA]</scope>
</reference>
<protein>
    <submittedName>
        <fullName evidence="2">Uncharacterized protein</fullName>
    </submittedName>
</protein>
<feature type="non-terminal residue" evidence="2">
    <location>
        <position position="1"/>
    </location>
</feature>
<feature type="non-terminal residue" evidence="2">
    <location>
        <position position="127"/>
    </location>
</feature>
<sequence length="127" mass="13237">RSSRQWWSRCSVCSPGSPRPGPQTSASAPSARSRRTRLWALAGTSVAASTPRGTSGARELASASGPGRIRALAAPNSADPSAARATRACTIPTSRRRARCGWRASRSTAAFSAGARRRGRLTTTSSP</sequence>
<feature type="region of interest" description="Disordered" evidence="1">
    <location>
        <begin position="100"/>
        <end position="127"/>
    </location>
</feature>
<keyword evidence="3" id="KW-1185">Reference proteome</keyword>
<organism evidence="2 3">
    <name type="scientific">Prorocentrum cordatum</name>
    <dbReference type="NCBI Taxonomy" id="2364126"/>
    <lineage>
        <taxon>Eukaryota</taxon>
        <taxon>Sar</taxon>
        <taxon>Alveolata</taxon>
        <taxon>Dinophyceae</taxon>
        <taxon>Prorocentrales</taxon>
        <taxon>Prorocentraceae</taxon>
        <taxon>Prorocentrum</taxon>
    </lineage>
</organism>
<accession>A0ABN9XEW9</accession>
<evidence type="ECO:0000313" key="3">
    <source>
        <dbReference type="Proteomes" id="UP001189429"/>
    </source>
</evidence>
<name>A0ABN9XEW9_9DINO</name>
<comment type="caution">
    <text evidence="2">The sequence shown here is derived from an EMBL/GenBank/DDBJ whole genome shotgun (WGS) entry which is preliminary data.</text>
</comment>
<evidence type="ECO:0000256" key="1">
    <source>
        <dbReference type="SAM" id="MobiDB-lite"/>
    </source>
</evidence>
<evidence type="ECO:0000313" key="2">
    <source>
        <dbReference type="EMBL" id="CAK0896542.1"/>
    </source>
</evidence>
<proteinExistence type="predicted"/>
<dbReference type="EMBL" id="CAUYUJ010020204">
    <property type="protein sequence ID" value="CAK0896542.1"/>
    <property type="molecule type" value="Genomic_DNA"/>
</dbReference>
<dbReference type="Proteomes" id="UP001189429">
    <property type="component" value="Unassembled WGS sequence"/>
</dbReference>
<feature type="region of interest" description="Disordered" evidence="1">
    <location>
        <begin position="1"/>
        <end position="65"/>
    </location>
</feature>
<feature type="compositionally biased region" description="Low complexity" evidence="1">
    <location>
        <begin position="101"/>
        <end position="114"/>
    </location>
</feature>
<gene>
    <name evidence="2" type="ORF">PCOR1329_LOCUS74988</name>
</gene>